<dbReference type="InterPro" id="IPR040836">
    <property type="entry name" value="SAVED"/>
</dbReference>
<dbReference type="SUPFAM" id="SSF52200">
    <property type="entry name" value="Toll/Interleukin receptor TIR domain"/>
    <property type="match status" value="1"/>
</dbReference>
<reference evidence="3 4" key="1">
    <citation type="submission" date="2018-03" db="EMBL/GenBank/DDBJ databases">
        <title>Genomic Encyclopedia of Archaeal and Bacterial Type Strains, Phase II (KMG-II): from individual species to whole genera.</title>
        <authorList>
            <person name="Goeker M."/>
        </authorList>
    </citation>
    <scope>NUCLEOTIDE SEQUENCE [LARGE SCALE GENOMIC DNA]</scope>
    <source>
        <strain evidence="3 4">ATCC BAA-1496</strain>
    </source>
</reference>
<dbReference type="Pfam" id="PF18145">
    <property type="entry name" value="SAVED"/>
    <property type="match status" value="1"/>
</dbReference>
<sequence length="434" mass="47131">MTSDSATPDPADPVFISYRQKDGTGVATELAWLLRTAGIPVWRDRDDLPPGDTEARLKQAIEAGISGGVLVTTPDVVNSRVVKTLEAPQLLELHRDHDVFALGIINSVKTEDDGTDYDAPDRLLEIRPGTLSGVDQQSAERDGLLALIRGLVWHRIASLRKRIEATDQTFHLSLQTRNTPQVYDRTGDELDIRLRPSDHERLPSADGLRDLKDTIGLLPDAVTRSGAHRLRVAGGAHLSVAFAVGAALPSSRIGHMDVIDQQGATWASDGEARFVTQPQVQIAAQGGDPSAITTGRPSVAVYVDLLPQRSDTAFTRYIEDHRPFLSAWRHLTSASGTLLDPADAGLIAADVAAHIRALSNDNSNAEVHLLLRCPFPLALLIGRLTNTLRVVVHEWDDSDPIDGEDYRARYVPTLRVRTSASSGVIEDVLLPDAS</sequence>
<accession>A0A2T0TXP8</accession>
<evidence type="ECO:0000313" key="3">
    <source>
        <dbReference type="EMBL" id="PRY50441.1"/>
    </source>
</evidence>
<comment type="caution">
    <text evidence="3">The sequence shown here is derived from an EMBL/GenBank/DDBJ whole genome shotgun (WGS) entry which is preliminary data.</text>
</comment>
<gene>
    <name evidence="3" type="ORF">BCF74_13915</name>
</gene>
<evidence type="ECO:0000259" key="1">
    <source>
        <dbReference type="Pfam" id="PF13676"/>
    </source>
</evidence>
<keyword evidence="4" id="KW-1185">Reference proteome</keyword>
<protein>
    <submittedName>
        <fullName evidence="3">TIR domain-containing protein</fullName>
    </submittedName>
</protein>
<dbReference type="Proteomes" id="UP000237822">
    <property type="component" value="Unassembled WGS sequence"/>
</dbReference>
<name>A0A2T0TXP8_9MICO</name>
<dbReference type="AlphaFoldDB" id="A0A2T0TXP8"/>
<dbReference type="Gene3D" id="3.40.50.10140">
    <property type="entry name" value="Toll/interleukin-1 receptor homology (TIR) domain"/>
    <property type="match status" value="1"/>
</dbReference>
<dbReference type="InterPro" id="IPR035897">
    <property type="entry name" value="Toll_tir_struct_dom_sf"/>
</dbReference>
<dbReference type="OrthoDB" id="3375485at2"/>
<feature type="domain" description="SMODS-associated and fused to various effectors" evidence="2">
    <location>
        <begin position="226"/>
        <end position="399"/>
    </location>
</feature>
<dbReference type="RefSeq" id="WP_106298945.1">
    <property type="nucleotide sequence ID" value="NZ_PVTI01000039.1"/>
</dbReference>
<proteinExistence type="predicted"/>
<dbReference type="Pfam" id="PF13676">
    <property type="entry name" value="TIR_2"/>
    <property type="match status" value="1"/>
</dbReference>
<dbReference type="InterPro" id="IPR000157">
    <property type="entry name" value="TIR_dom"/>
</dbReference>
<feature type="domain" description="TIR" evidence="1">
    <location>
        <begin position="14"/>
        <end position="83"/>
    </location>
</feature>
<evidence type="ECO:0000259" key="2">
    <source>
        <dbReference type="Pfam" id="PF18145"/>
    </source>
</evidence>
<organism evidence="3 4">
    <name type="scientific">Knoellia remsis</name>
    <dbReference type="NCBI Taxonomy" id="407159"/>
    <lineage>
        <taxon>Bacteria</taxon>
        <taxon>Bacillati</taxon>
        <taxon>Actinomycetota</taxon>
        <taxon>Actinomycetes</taxon>
        <taxon>Micrococcales</taxon>
        <taxon>Intrasporangiaceae</taxon>
        <taxon>Knoellia</taxon>
    </lineage>
</organism>
<dbReference type="EMBL" id="PVTI01000039">
    <property type="protein sequence ID" value="PRY50441.1"/>
    <property type="molecule type" value="Genomic_DNA"/>
</dbReference>
<evidence type="ECO:0000313" key="4">
    <source>
        <dbReference type="Proteomes" id="UP000237822"/>
    </source>
</evidence>
<dbReference type="NCBIfam" id="NF033611">
    <property type="entry name" value="SAVED"/>
    <property type="match status" value="1"/>
</dbReference>
<dbReference type="GO" id="GO:0007165">
    <property type="term" value="P:signal transduction"/>
    <property type="evidence" value="ECO:0007669"/>
    <property type="project" value="InterPro"/>
</dbReference>